<gene>
    <name evidence="1" type="ORF">SAMN04487988_102400</name>
</gene>
<reference evidence="2" key="1">
    <citation type="submission" date="2016-10" db="EMBL/GenBank/DDBJ databases">
        <authorList>
            <person name="Varghese N."/>
            <person name="Submissions S."/>
        </authorList>
    </citation>
    <scope>NUCLEOTIDE SEQUENCE [LARGE SCALE GENOMIC DNA]</scope>
    <source>
        <strain evidence="2">DSM 19315</strain>
    </source>
</reference>
<keyword evidence="2" id="KW-1185">Reference proteome</keyword>
<evidence type="ECO:0000313" key="2">
    <source>
        <dbReference type="Proteomes" id="UP000199642"/>
    </source>
</evidence>
<dbReference type="OrthoDB" id="2473397at2"/>
<dbReference type="RefSeq" id="WP_092789330.1">
    <property type="nucleotide sequence ID" value="NZ_FOPC01000002.1"/>
</dbReference>
<sequence length="179" mass="20728">MKIGWIVLVVIFFGACKSSGPAVDKAASYDNYSEDLSTYLPSYPNYEKRINESEMVDVEASPKVIDDQLNQLAKNEYNKRKSDPYFNGYKVLVYSGLDRDKAFKTMDDLEENFPDIKADIQYQQPRYLVKVGRYAYKVEALKYFNLLKDEFPTARIIQDRILRKEFSAPSQDVDVEGQN</sequence>
<dbReference type="STRING" id="435880.SAMN04487988_102400"/>
<organism evidence="1 2">
    <name type="scientific">Algoriphagus hitonicola</name>
    <dbReference type="NCBI Taxonomy" id="435880"/>
    <lineage>
        <taxon>Bacteria</taxon>
        <taxon>Pseudomonadati</taxon>
        <taxon>Bacteroidota</taxon>
        <taxon>Cytophagia</taxon>
        <taxon>Cytophagales</taxon>
        <taxon>Cyclobacteriaceae</taxon>
        <taxon>Algoriphagus</taxon>
    </lineage>
</organism>
<proteinExistence type="predicted"/>
<dbReference type="AlphaFoldDB" id="A0A1I2QWS4"/>
<name>A0A1I2QWS4_9BACT</name>
<dbReference type="EMBL" id="FOPC01000002">
    <property type="protein sequence ID" value="SFG30757.1"/>
    <property type="molecule type" value="Genomic_DNA"/>
</dbReference>
<protein>
    <recommendedName>
        <fullName evidence="3">Sporulation related domain-containing protein</fullName>
    </recommendedName>
</protein>
<evidence type="ECO:0008006" key="3">
    <source>
        <dbReference type="Google" id="ProtNLM"/>
    </source>
</evidence>
<evidence type="ECO:0000313" key="1">
    <source>
        <dbReference type="EMBL" id="SFG30757.1"/>
    </source>
</evidence>
<dbReference type="Proteomes" id="UP000199642">
    <property type="component" value="Unassembled WGS sequence"/>
</dbReference>
<dbReference type="PROSITE" id="PS51257">
    <property type="entry name" value="PROKAR_LIPOPROTEIN"/>
    <property type="match status" value="1"/>
</dbReference>
<accession>A0A1I2QWS4</accession>